<dbReference type="InterPro" id="IPR029061">
    <property type="entry name" value="THDP-binding"/>
</dbReference>
<feature type="domain" description="Pyruvate:ferredoxin oxidoreductase core" evidence="3">
    <location>
        <begin position="264"/>
        <end position="358"/>
    </location>
</feature>
<comment type="caution">
    <text evidence="4">The sequence shown here is derived from an EMBL/GenBank/DDBJ whole genome shotgun (WGS) entry which is preliminary data.</text>
</comment>
<gene>
    <name evidence="4" type="ORF">C7B43_04095</name>
</gene>
<evidence type="ECO:0000313" key="4">
    <source>
        <dbReference type="EMBL" id="PSR30845.1"/>
    </source>
</evidence>
<dbReference type="Gene3D" id="3.40.50.970">
    <property type="match status" value="1"/>
</dbReference>
<dbReference type="InterPro" id="IPR002880">
    <property type="entry name" value="Pyrv_Fd/Flavodoxin_OxRdtase_N"/>
</dbReference>
<dbReference type="InterPro" id="IPR009014">
    <property type="entry name" value="Transketo_C/PFOR_II"/>
</dbReference>
<keyword evidence="1" id="KW-0560">Oxidoreductase</keyword>
<organism evidence="4 5">
    <name type="scientific">Sulfobacillus benefaciens</name>
    <dbReference type="NCBI Taxonomy" id="453960"/>
    <lineage>
        <taxon>Bacteria</taxon>
        <taxon>Bacillati</taxon>
        <taxon>Bacillota</taxon>
        <taxon>Clostridia</taxon>
        <taxon>Eubacteriales</taxon>
        <taxon>Clostridiales Family XVII. Incertae Sedis</taxon>
        <taxon>Sulfobacillus</taxon>
    </lineage>
</organism>
<accession>A0A2T2X8N4</accession>
<dbReference type="InterPro" id="IPR052368">
    <property type="entry name" value="2-oxoacid_oxidoreductase"/>
</dbReference>
<dbReference type="PROSITE" id="PS51257">
    <property type="entry name" value="PROKAR_LIPOPROTEIN"/>
    <property type="match status" value="1"/>
</dbReference>
<dbReference type="SUPFAM" id="SSF52518">
    <property type="entry name" value="Thiamin diphosphate-binding fold (THDP-binding)"/>
    <property type="match status" value="1"/>
</dbReference>
<dbReference type="EMBL" id="PXYT01000006">
    <property type="protein sequence ID" value="PSR30845.1"/>
    <property type="molecule type" value="Genomic_DNA"/>
</dbReference>
<reference evidence="4 5" key="1">
    <citation type="journal article" date="2014" name="BMC Genomics">
        <title>Comparison of environmental and isolate Sulfobacillus genomes reveals diverse carbon, sulfur, nitrogen, and hydrogen metabolisms.</title>
        <authorList>
            <person name="Justice N.B."/>
            <person name="Norman A."/>
            <person name="Brown C.T."/>
            <person name="Singh A."/>
            <person name="Thomas B.C."/>
            <person name="Banfield J.F."/>
        </authorList>
    </citation>
    <scope>NUCLEOTIDE SEQUENCE [LARGE SCALE GENOMIC DNA]</scope>
    <source>
        <strain evidence="4">AMDSBA1</strain>
    </source>
</reference>
<dbReference type="Gene3D" id="3.40.50.920">
    <property type="match status" value="1"/>
</dbReference>
<dbReference type="Proteomes" id="UP000242699">
    <property type="component" value="Unassembled WGS sequence"/>
</dbReference>
<sequence>MRLVQGNEAAVMGALAGGCNFYAGYPITPATEIMEQMSRILPSRGAVFIQMEDELAALGAVIGAAWGGMRAMTATSGPGFSLMQEHIGYAAMTQTPCVVIDSQRVGPSTGQPTMPAQGDVMQARWGSHGDRAAIVLTASSVKDVFDVTRLAFEWAQDYRLPVIVLLDAVLSHMRENVELPPVPDPIARKPVAVREDQPAFGSHPFIPFSGSTRTIVSGLSHDERGMTRGAIGQDAEQIIRNQLAEVDRDYKRIVQFRRYRLDDATWAIVAYGITARAARAAVNSLRESGLRVGLLELVTLWPFPEQTIHELAASVQGILMPELNLGQMIWPLKASVAGLAPVSSMGRADGELFRPEEIVQTINRLDHRNAAISSVIGGGKHHA</sequence>
<dbReference type="GO" id="GO:0016491">
    <property type="term" value="F:oxidoreductase activity"/>
    <property type="evidence" value="ECO:0007669"/>
    <property type="project" value="UniProtKB-KW"/>
</dbReference>
<dbReference type="NCBIfam" id="NF006412">
    <property type="entry name" value="PRK08659.1"/>
    <property type="match status" value="1"/>
</dbReference>
<dbReference type="AlphaFoldDB" id="A0A2T2X8N4"/>
<dbReference type="InterPro" id="IPR033412">
    <property type="entry name" value="PFOR_II"/>
</dbReference>
<evidence type="ECO:0000313" key="5">
    <source>
        <dbReference type="Proteomes" id="UP000242699"/>
    </source>
</evidence>
<name>A0A2T2X8N4_9FIRM</name>
<protein>
    <submittedName>
        <fullName evidence="4">2-oxoacid:acceptor oxidoreductase subunit alpha</fullName>
    </submittedName>
</protein>
<dbReference type="Pfam" id="PF01855">
    <property type="entry name" value="POR_N"/>
    <property type="match status" value="1"/>
</dbReference>
<evidence type="ECO:0000256" key="1">
    <source>
        <dbReference type="ARBA" id="ARBA00023002"/>
    </source>
</evidence>
<evidence type="ECO:0000259" key="3">
    <source>
        <dbReference type="Pfam" id="PF17147"/>
    </source>
</evidence>
<evidence type="ECO:0000259" key="2">
    <source>
        <dbReference type="Pfam" id="PF01855"/>
    </source>
</evidence>
<dbReference type="CDD" id="cd07034">
    <property type="entry name" value="TPP_PYR_PFOR_IOR-alpha_like"/>
    <property type="match status" value="1"/>
</dbReference>
<proteinExistence type="predicted"/>
<dbReference type="PANTHER" id="PTHR43088">
    <property type="entry name" value="SUBUNIT OF PYRUVATE:FLAVODOXIN OXIDOREDUCTASE-RELATED"/>
    <property type="match status" value="1"/>
</dbReference>
<dbReference type="SUPFAM" id="SSF52922">
    <property type="entry name" value="TK C-terminal domain-like"/>
    <property type="match status" value="1"/>
</dbReference>
<dbReference type="PANTHER" id="PTHR43088:SF1">
    <property type="entry name" value="SUBUNIT OF PYRUVATE:FLAVODOXIN OXIDOREDUCTASE"/>
    <property type="match status" value="1"/>
</dbReference>
<feature type="domain" description="Pyruvate flavodoxin/ferredoxin oxidoreductase pyrimidine binding" evidence="2">
    <location>
        <begin position="13"/>
        <end position="226"/>
    </location>
</feature>
<dbReference type="FunFam" id="3.40.50.970:FF:000022">
    <property type="entry name" value="2-oxoglutarate ferredoxin oxidoreductase alpha subunit"/>
    <property type="match status" value="1"/>
</dbReference>
<dbReference type="Pfam" id="PF17147">
    <property type="entry name" value="PFOR_II"/>
    <property type="match status" value="1"/>
</dbReference>